<organism evidence="1 2">
    <name type="scientific">Triparma columacea</name>
    <dbReference type="NCBI Taxonomy" id="722753"/>
    <lineage>
        <taxon>Eukaryota</taxon>
        <taxon>Sar</taxon>
        <taxon>Stramenopiles</taxon>
        <taxon>Ochrophyta</taxon>
        <taxon>Bolidophyceae</taxon>
        <taxon>Parmales</taxon>
        <taxon>Triparmaceae</taxon>
        <taxon>Triparma</taxon>
    </lineage>
</organism>
<accession>A0A9W7LGU9</accession>
<comment type="caution">
    <text evidence="1">The sequence shown here is derived from an EMBL/GenBank/DDBJ whole genome shotgun (WGS) entry which is preliminary data.</text>
</comment>
<evidence type="ECO:0000313" key="2">
    <source>
        <dbReference type="Proteomes" id="UP001165065"/>
    </source>
</evidence>
<reference evidence="2" key="1">
    <citation type="journal article" date="2023" name="Commun. Biol.">
        <title>Genome analysis of Parmales, the sister group of diatoms, reveals the evolutionary specialization of diatoms from phago-mixotrophs to photoautotrophs.</title>
        <authorList>
            <person name="Ban H."/>
            <person name="Sato S."/>
            <person name="Yoshikawa S."/>
            <person name="Yamada K."/>
            <person name="Nakamura Y."/>
            <person name="Ichinomiya M."/>
            <person name="Sato N."/>
            <person name="Blanc-Mathieu R."/>
            <person name="Endo H."/>
            <person name="Kuwata A."/>
            <person name="Ogata H."/>
        </authorList>
    </citation>
    <scope>NUCLEOTIDE SEQUENCE [LARGE SCALE GENOMIC DNA]</scope>
</reference>
<dbReference type="AlphaFoldDB" id="A0A9W7LGU9"/>
<keyword evidence="2" id="KW-1185">Reference proteome</keyword>
<gene>
    <name evidence="1" type="ORF">TrCOL_g13353</name>
</gene>
<protein>
    <submittedName>
        <fullName evidence="1">Uncharacterized protein</fullName>
    </submittedName>
</protein>
<dbReference type="EMBL" id="BRYA01000450">
    <property type="protein sequence ID" value="GMI48972.1"/>
    <property type="molecule type" value="Genomic_DNA"/>
</dbReference>
<dbReference type="Proteomes" id="UP001165065">
    <property type="component" value="Unassembled WGS sequence"/>
</dbReference>
<name>A0A9W7LGU9_9STRA</name>
<sequence length="160" mass="17751">MSFLKKVRFGISLLFDLILSPFQKKKVTEFLNSILSGDGDLLTKELDKLKCSQPGVYETVVEERDKWLGWKVCQIVDGLSNSPDSEEEDVAVLVVVGKGHVEGVEGMVRRRYGLGGGGEIREGEGREDIVKIAGRVYGEGITEKDAGWEGWVDHIVEVRV</sequence>
<evidence type="ECO:0000313" key="1">
    <source>
        <dbReference type="EMBL" id="GMI48972.1"/>
    </source>
</evidence>
<dbReference type="OrthoDB" id="45039at2759"/>
<proteinExistence type="predicted"/>